<name>A0A6S7G884_PARCT</name>
<comment type="similarity">
    <text evidence="3">Belongs to the WD repeat AIP1 family.</text>
</comment>
<dbReference type="SMART" id="SM00320">
    <property type="entry name" value="WD40"/>
    <property type="match status" value="9"/>
</dbReference>
<accession>A0A6S7G884</accession>
<dbReference type="OrthoDB" id="2306at2759"/>
<sequence length="603" mass="66044">MSYSLKHTFAALPRTQRGRRLCIKGDPKGKYMLYSHNKGVIIRDVENPMNADVYTEHAHEVFSACYAPSGFYICSGDAAGKVRIWDTTQKEHPLKAEYQPLGGAIRDIAWSPDSKRIAVGGDGRGLFAHAFLMDTGSGVGQMMGHAKLVNTIDYKSTRPFRVITASEDYSSGFYEGPPFKLKFTNKEHQNFVNVARFSPNGERYVTGSSNGKLLMYDGNTGELTGEIGSPAHKGGIYDVSWSADNKHLLTASGDKTAKIFDVDGNTCVQEFTFGSDICHQQLACLWMGDYLLTVELSGYINYLDTDNPSQPKKVLKGHNKNITCFTITEDKKHIYTASYDGQIYCWDVSTGLCESLAGKHHSNQVSKIAIHGSNLYSISMDDSFRVTSTETNEYSGESVAFDAQPINLAVGKDGLAVIICIDKTIVVTRNGKKVSSKKFEYQPSAASIHPNQTEIAVGSQTANELYVYSLDNDTISDLKHTVSDLAREISVLEYSPDGAFLGVGNAGKDVNAYVTTDYQELSLGWCGHSSRITSLCWTSDSQHLASGSLDTNVFIWSVESSKKVVIKGAHRLSSVVGVSWLTDNQLATTAADCSVKIWDIVHA</sequence>
<dbReference type="GO" id="GO:0030833">
    <property type="term" value="P:regulation of actin filament polymerization"/>
    <property type="evidence" value="ECO:0007669"/>
    <property type="project" value="UniProtKB-ARBA"/>
</dbReference>
<dbReference type="GO" id="GO:0030864">
    <property type="term" value="C:cortical actin cytoskeleton"/>
    <property type="evidence" value="ECO:0007669"/>
    <property type="project" value="TreeGrafter"/>
</dbReference>
<keyword evidence="2" id="KW-0677">Repeat</keyword>
<evidence type="ECO:0000256" key="1">
    <source>
        <dbReference type="ARBA" id="ARBA00022574"/>
    </source>
</evidence>
<evidence type="ECO:0000256" key="3">
    <source>
        <dbReference type="ARBA" id="ARBA00038366"/>
    </source>
</evidence>
<evidence type="ECO:0000256" key="2">
    <source>
        <dbReference type="ARBA" id="ARBA00022737"/>
    </source>
</evidence>
<dbReference type="Pfam" id="PF00400">
    <property type="entry name" value="WD40"/>
    <property type="match status" value="7"/>
</dbReference>
<dbReference type="PROSITE" id="PS00678">
    <property type="entry name" value="WD_REPEATS_1"/>
    <property type="match status" value="1"/>
</dbReference>
<organism evidence="5 6">
    <name type="scientific">Paramuricea clavata</name>
    <name type="common">Red gorgonian</name>
    <name type="synonym">Violescent sea-whip</name>
    <dbReference type="NCBI Taxonomy" id="317549"/>
    <lineage>
        <taxon>Eukaryota</taxon>
        <taxon>Metazoa</taxon>
        <taxon>Cnidaria</taxon>
        <taxon>Anthozoa</taxon>
        <taxon>Octocorallia</taxon>
        <taxon>Malacalcyonacea</taxon>
        <taxon>Plexauridae</taxon>
        <taxon>Paramuricea</taxon>
    </lineage>
</organism>
<dbReference type="Gene3D" id="2.130.10.10">
    <property type="entry name" value="YVTN repeat-like/Quinoprotein amine dehydrogenase"/>
    <property type="match status" value="2"/>
</dbReference>
<dbReference type="PANTHER" id="PTHR19856">
    <property type="entry name" value="WD-REPEATCONTAINING PROTEIN WDR1"/>
    <property type="match status" value="1"/>
</dbReference>
<dbReference type="InterPro" id="IPR019775">
    <property type="entry name" value="WD40_repeat_CS"/>
</dbReference>
<evidence type="ECO:0000313" key="6">
    <source>
        <dbReference type="Proteomes" id="UP001152795"/>
    </source>
</evidence>
<dbReference type="FunFam" id="2.130.10.10:FF:000167">
    <property type="entry name" value="Actin-interacting protein 1"/>
    <property type="match status" value="1"/>
</dbReference>
<keyword evidence="6" id="KW-1185">Reference proteome</keyword>
<dbReference type="InterPro" id="IPR001680">
    <property type="entry name" value="WD40_rpt"/>
</dbReference>
<dbReference type="PANTHER" id="PTHR19856:SF0">
    <property type="entry name" value="WD REPEAT-CONTAINING PROTEIN 1"/>
    <property type="match status" value="1"/>
</dbReference>
<dbReference type="InterPro" id="IPR036322">
    <property type="entry name" value="WD40_repeat_dom_sf"/>
</dbReference>
<reference evidence="5" key="1">
    <citation type="submission" date="2020-04" db="EMBL/GenBank/DDBJ databases">
        <authorList>
            <person name="Alioto T."/>
            <person name="Alioto T."/>
            <person name="Gomez Garrido J."/>
        </authorList>
    </citation>
    <scope>NUCLEOTIDE SEQUENCE</scope>
    <source>
        <strain evidence="5">A484AB</strain>
    </source>
</reference>
<dbReference type="Proteomes" id="UP001152795">
    <property type="component" value="Unassembled WGS sequence"/>
</dbReference>
<gene>
    <name evidence="5" type="ORF">PACLA_8A029360</name>
</gene>
<dbReference type="SUPFAM" id="SSF50978">
    <property type="entry name" value="WD40 repeat-like"/>
    <property type="match status" value="1"/>
</dbReference>
<comment type="caution">
    <text evidence="5">The sequence shown here is derived from an EMBL/GenBank/DDBJ whole genome shotgun (WGS) entry which is preliminary data.</text>
</comment>
<dbReference type="SUPFAM" id="SSF50998">
    <property type="entry name" value="Quinoprotein alcohol dehydrogenase-like"/>
    <property type="match status" value="1"/>
</dbReference>
<dbReference type="FunFam" id="2.130.10.10:FF:000102">
    <property type="entry name" value="Actin-interacting protein 1"/>
    <property type="match status" value="1"/>
</dbReference>
<dbReference type="AlphaFoldDB" id="A0A6S7G884"/>
<dbReference type="GO" id="GO:0040011">
    <property type="term" value="P:locomotion"/>
    <property type="evidence" value="ECO:0007669"/>
    <property type="project" value="TreeGrafter"/>
</dbReference>
<evidence type="ECO:0000256" key="4">
    <source>
        <dbReference type="ARBA" id="ARBA00067845"/>
    </source>
</evidence>
<keyword evidence="1" id="KW-0853">WD repeat</keyword>
<dbReference type="InterPro" id="IPR015943">
    <property type="entry name" value="WD40/YVTN_repeat-like_dom_sf"/>
</dbReference>
<dbReference type="EMBL" id="CACRXK020000427">
    <property type="protein sequence ID" value="CAB3981771.1"/>
    <property type="molecule type" value="Genomic_DNA"/>
</dbReference>
<evidence type="ECO:0000313" key="5">
    <source>
        <dbReference type="EMBL" id="CAB3981771.1"/>
    </source>
</evidence>
<dbReference type="GO" id="GO:0030042">
    <property type="term" value="P:actin filament depolymerization"/>
    <property type="evidence" value="ECO:0007669"/>
    <property type="project" value="TreeGrafter"/>
</dbReference>
<dbReference type="InterPro" id="IPR011047">
    <property type="entry name" value="Quinoprotein_ADH-like_sf"/>
</dbReference>
<dbReference type="PROSITE" id="PS50294">
    <property type="entry name" value="WD_REPEATS_REGION"/>
    <property type="match status" value="4"/>
</dbReference>
<dbReference type="PROSITE" id="PS50082">
    <property type="entry name" value="WD_REPEATS_2"/>
    <property type="match status" value="5"/>
</dbReference>
<dbReference type="GO" id="GO:0051015">
    <property type="term" value="F:actin filament binding"/>
    <property type="evidence" value="ECO:0007669"/>
    <property type="project" value="TreeGrafter"/>
</dbReference>
<dbReference type="CDD" id="cd00200">
    <property type="entry name" value="WD40"/>
    <property type="match status" value="1"/>
</dbReference>
<protein>
    <recommendedName>
        <fullName evidence="4">Actin-interacting protein 1</fullName>
    </recommendedName>
</protein>
<dbReference type="GO" id="GO:0030834">
    <property type="term" value="P:regulation of actin filament depolymerization"/>
    <property type="evidence" value="ECO:0007669"/>
    <property type="project" value="UniProtKB-ARBA"/>
</dbReference>
<proteinExistence type="inferred from homology"/>